<protein>
    <submittedName>
        <fullName evidence="2">Uncharacterized protein</fullName>
    </submittedName>
</protein>
<keyword evidence="3" id="KW-1185">Reference proteome</keyword>
<dbReference type="Gene3D" id="2.60.20.10">
    <property type="entry name" value="Crystallins"/>
    <property type="match status" value="1"/>
</dbReference>
<organism evidence="2 3">
    <name type="scientific">Plantactinospora veratri</name>
    <dbReference type="NCBI Taxonomy" id="1436122"/>
    <lineage>
        <taxon>Bacteria</taxon>
        <taxon>Bacillati</taxon>
        <taxon>Actinomycetota</taxon>
        <taxon>Actinomycetes</taxon>
        <taxon>Micromonosporales</taxon>
        <taxon>Micromonosporaceae</taxon>
        <taxon>Plantactinospora</taxon>
    </lineage>
</organism>
<evidence type="ECO:0000313" key="3">
    <source>
        <dbReference type="Proteomes" id="UP001339911"/>
    </source>
</evidence>
<name>A0ABU7SKK7_9ACTN</name>
<feature type="region of interest" description="Disordered" evidence="1">
    <location>
        <begin position="43"/>
        <end position="76"/>
    </location>
</feature>
<dbReference type="Proteomes" id="UP001339911">
    <property type="component" value="Unassembled WGS sequence"/>
</dbReference>
<dbReference type="EMBL" id="JAZGQL010000026">
    <property type="protein sequence ID" value="MEE6310475.1"/>
    <property type="molecule type" value="Genomic_DNA"/>
</dbReference>
<sequence>MARPVQRGPESARHARIESVREALADAGIESFDAMVEKLASATPRLLQDSPVPLMRADDGESLPPPPPPPQPHRPPHMMVMIDGELNEPQAVREFDGRPLYSTPGVDVRKNPVLYSFTSMEGLHRHLGTLGWDDIGTTNPDSLPEYSVYSEHDSQGGDSLTNRPGYGWRDLSRVPRGFLGTGDWNDIISSVNWCRWDISLWEHAGWTGSTLYLRAGRTYYHLSEYGWNDRASSTVNWGRRYYL</sequence>
<proteinExistence type="predicted"/>
<comment type="caution">
    <text evidence="2">The sequence shown here is derived from an EMBL/GenBank/DDBJ whole genome shotgun (WGS) entry which is preliminary data.</text>
</comment>
<evidence type="ECO:0000256" key="1">
    <source>
        <dbReference type="SAM" id="MobiDB-lite"/>
    </source>
</evidence>
<accession>A0ABU7SKK7</accession>
<dbReference type="RefSeq" id="WP_331210692.1">
    <property type="nucleotide sequence ID" value="NZ_JAZGQL010000026.1"/>
</dbReference>
<reference evidence="2 3" key="1">
    <citation type="submission" date="2024-01" db="EMBL/GenBank/DDBJ databases">
        <title>Genome insights into Plantactinospora veratri sp. nov.</title>
        <authorList>
            <person name="Wang L."/>
        </authorList>
    </citation>
    <scope>NUCLEOTIDE SEQUENCE [LARGE SCALE GENOMIC DNA]</scope>
    <source>
        <strain evidence="2 3">NEAU-FHS4</strain>
    </source>
</reference>
<feature type="compositionally biased region" description="Pro residues" evidence="1">
    <location>
        <begin position="63"/>
        <end position="73"/>
    </location>
</feature>
<evidence type="ECO:0000313" key="2">
    <source>
        <dbReference type="EMBL" id="MEE6310475.1"/>
    </source>
</evidence>
<gene>
    <name evidence="2" type="ORF">V1634_26915</name>
</gene>